<sequence length="210" mass="23761">MKNRLLFFVLIFLPFLSPAQTGSIEVSSGGFSFIPAFTSREPNLILNAGTNPKKRLSAHIMYMVRMKSITPTGIVLISRYKLINQKFKAIVGLHFPAMQVSENYQVTSIFGQELTLSYPIANNVLLGAFFLHGKGRNNDFKATFSSVHANYQRNKWNFLTQMYYLDLGDLTGVAETISYDINTHFQAKAFVNFTPKDQFFISTVGLKYTL</sequence>
<name>A0A2S2DYL3_9BACT</name>
<reference evidence="3" key="1">
    <citation type="submission" date="2018-05" db="EMBL/GenBank/DDBJ databases">
        <title>Pseudarcicella sp. HME7025 Genome sequencing and assembly.</title>
        <authorList>
            <person name="Kim H."/>
            <person name="Kang H."/>
            <person name="Joh K."/>
        </authorList>
    </citation>
    <scope>NUCLEOTIDE SEQUENCE [LARGE SCALE GENOMIC DNA]</scope>
    <source>
        <strain evidence="3">HME7025</strain>
    </source>
</reference>
<keyword evidence="1" id="KW-0732">Signal</keyword>
<organism evidence="2 3">
    <name type="scientific">Aquirufa nivalisilvae</name>
    <dbReference type="NCBI Taxonomy" id="2516557"/>
    <lineage>
        <taxon>Bacteria</taxon>
        <taxon>Pseudomonadati</taxon>
        <taxon>Bacteroidota</taxon>
        <taxon>Cytophagia</taxon>
        <taxon>Cytophagales</taxon>
        <taxon>Flectobacillaceae</taxon>
        <taxon>Aquirufa</taxon>
    </lineage>
</organism>
<dbReference type="KEGG" id="psez:HME7025_02654"/>
<proteinExistence type="predicted"/>
<evidence type="ECO:0000313" key="2">
    <source>
        <dbReference type="EMBL" id="AWL10494.1"/>
    </source>
</evidence>
<dbReference type="Proteomes" id="UP000245468">
    <property type="component" value="Chromosome"/>
</dbReference>
<evidence type="ECO:0000256" key="1">
    <source>
        <dbReference type="SAM" id="SignalP"/>
    </source>
</evidence>
<evidence type="ECO:0008006" key="4">
    <source>
        <dbReference type="Google" id="ProtNLM"/>
    </source>
</evidence>
<accession>A0A2S2DYL3</accession>
<keyword evidence="3" id="KW-1185">Reference proteome</keyword>
<dbReference type="SUPFAM" id="SSF56935">
    <property type="entry name" value="Porins"/>
    <property type="match status" value="1"/>
</dbReference>
<dbReference type="AlphaFoldDB" id="A0A2S2DYL3"/>
<gene>
    <name evidence="2" type="ORF">HME7025_02654</name>
</gene>
<evidence type="ECO:0000313" key="3">
    <source>
        <dbReference type="Proteomes" id="UP000245468"/>
    </source>
</evidence>
<feature type="chain" id="PRO_5015627535" description="DUF481 domain-containing protein" evidence="1">
    <location>
        <begin position="20"/>
        <end position="210"/>
    </location>
</feature>
<dbReference type="EMBL" id="CP029346">
    <property type="protein sequence ID" value="AWL10494.1"/>
    <property type="molecule type" value="Genomic_DNA"/>
</dbReference>
<feature type="signal peptide" evidence="1">
    <location>
        <begin position="1"/>
        <end position="19"/>
    </location>
</feature>
<protein>
    <recommendedName>
        <fullName evidence="4">DUF481 domain-containing protein</fullName>
    </recommendedName>
</protein>